<evidence type="ECO:0000256" key="3">
    <source>
        <dbReference type="ARBA" id="ARBA00022748"/>
    </source>
</evidence>
<evidence type="ECO:0000259" key="7">
    <source>
        <dbReference type="Pfam" id="PF05140"/>
    </source>
</evidence>
<organism evidence="8 9">
    <name type="scientific">Thermodesulfobacterium geofontis</name>
    <dbReference type="NCBI Taxonomy" id="1295609"/>
    <lineage>
        <taxon>Bacteria</taxon>
        <taxon>Pseudomonadati</taxon>
        <taxon>Thermodesulfobacteriota</taxon>
        <taxon>Thermodesulfobacteria</taxon>
        <taxon>Thermodesulfobacteriales</taxon>
        <taxon>Thermodesulfobacteriaceae</taxon>
        <taxon>Thermodesulfobacterium</taxon>
    </lineage>
</organism>
<dbReference type="InterPro" id="IPR007816">
    <property type="entry name" value="ResB-like_domain"/>
</dbReference>
<evidence type="ECO:0000256" key="1">
    <source>
        <dbReference type="ARBA" id="ARBA00004141"/>
    </source>
</evidence>
<dbReference type="Proteomes" id="UP000235460">
    <property type="component" value="Unassembled WGS sequence"/>
</dbReference>
<keyword evidence="5 6" id="KW-0472">Membrane</keyword>
<comment type="caution">
    <text evidence="8">The sequence shown here is derived from an EMBL/GenBank/DDBJ whole genome shotgun (WGS) entry which is preliminary data.</text>
</comment>
<dbReference type="InterPro" id="IPR023494">
    <property type="entry name" value="Cyt_c_bgen_Ccs1/CcsB/ResB"/>
</dbReference>
<dbReference type="GO" id="GO:0016020">
    <property type="term" value="C:membrane"/>
    <property type="evidence" value="ECO:0007669"/>
    <property type="project" value="UniProtKB-SubCell"/>
</dbReference>
<evidence type="ECO:0000313" key="8">
    <source>
        <dbReference type="EMBL" id="PMP65583.1"/>
    </source>
</evidence>
<dbReference type="AlphaFoldDB" id="A0A2N7PLY4"/>
<feature type="domain" description="ResB-like" evidence="7">
    <location>
        <begin position="12"/>
        <end position="269"/>
    </location>
</feature>
<dbReference type="GO" id="GO:0017004">
    <property type="term" value="P:cytochrome complex assembly"/>
    <property type="evidence" value="ECO:0007669"/>
    <property type="project" value="UniProtKB-KW"/>
</dbReference>
<keyword evidence="2 6" id="KW-0812">Transmembrane</keyword>
<feature type="domain" description="ResB-like" evidence="7">
    <location>
        <begin position="342"/>
        <end position="419"/>
    </location>
</feature>
<accession>A0A2N7PLY4</accession>
<sequence length="430" mass="49439">MGKIWNFLSSAKLAITLFLILAFISIFGTIVPQGESSQFYLMKYGSSLGKIILFLKLDDAYHSWWYIGTLFLFLANLIACSIKRFPISWKLYKKDPTEINPENLPYTQEIILKGNFSEIENILFEKLKFKKAEKDFNGKTLFYKDLNRWAYLSVYLVHFSIIIVIIGALIGALLGYRGNMWIVEGQTSNSVLPFKDKEPIFLNFFVKLNKFNIEFYPDGTPKEYISNVTIIDGNHTLDALIKVNSPLKYKGLSFYQANYDILPEFKIKVKYKGEEKFYILSSFSPVALNDRYTITLNGFGEVHGLIYAKITLFDLETNKQIPGIIIKGFPHFNIPVDKDRLQIFLEDVEKITYISGLQVKKDPGVPVVYAGFILIILGLLGVYFFEPQTFWIFITSEKEKVILNIGAQAKRDRDTLKLKLEDIANKIKSL</sequence>
<evidence type="ECO:0000313" key="9">
    <source>
        <dbReference type="Proteomes" id="UP000235460"/>
    </source>
</evidence>
<name>A0A2N7PLY4_9BACT</name>
<evidence type="ECO:0000256" key="5">
    <source>
        <dbReference type="ARBA" id="ARBA00023136"/>
    </source>
</evidence>
<feature type="transmembrane region" description="Helical" evidence="6">
    <location>
        <begin position="149"/>
        <end position="176"/>
    </location>
</feature>
<dbReference type="PANTHER" id="PTHR31566:SF0">
    <property type="entry name" value="CYTOCHROME C BIOGENESIS PROTEIN CCS1, CHLOROPLASTIC"/>
    <property type="match status" value="1"/>
</dbReference>
<evidence type="ECO:0000256" key="4">
    <source>
        <dbReference type="ARBA" id="ARBA00022989"/>
    </source>
</evidence>
<proteinExistence type="predicted"/>
<dbReference type="PANTHER" id="PTHR31566">
    <property type="entry name" value="CYTOCHROME C BIOGENESIS PROTEIN CCS1, CHLOROPLASTIC"/>
    <property type="match status" value="1"/>
</dbReference>
<keyword evidence="3" id="KW-0201">Cytochrome c-type biogenesis</keyword>
<keyword evidence="4 6" id="KW-1133">Transmembrane helix</keyword>
<gene>
    <name evidence="8" type="ORF">C0190_06595</name>
</gene>
<evidence type="ECO:0000256" key="6">
    <source>
        <dbReference type="SAM" id="Phobius"/>
    </source>
</evidence>
<dbReference type="Pfam" id="PF05140">
    <property type="entry name" value="ResB"/>
    <property type="match status" value="2"/>
</dbReference>
<protein>
    <recommendedName>
        <fullName evidence="7">ResB-like domain-containing protein</fullName>
    </recommendedName>
</protein>
<feature type="transmembrane region" description="Helical" evidence="6">
    <location>
        <begin position="367"/>
        <end position="385"/>
    </location>
</feature>
<evidence type="ECO:0000256" key="2">
    <source>
        <dbReference type="ARBA" id="ARBA00022692"/>
    </source>
</evidence>
<reference evidence="8 9" key="1">
    <citation type="submission" date="2018-01" db="EMBL/GenBank/DDBJ databases">
        <title>Metagenomic assembled genomes from two thermal pools in the Uzon Caldera, Kamchatka, Russia.</title>
        <authorList>
            <person name="Wilkins L."/>
            <person name="Ettinger C."/>
        </authorList>
    </citation>
    <scope>NUCLEOTIDE SEQUENCE [LARGE SCALE GENOMIC DNA]</scope>
    <source>
        <strain evidence="8">ZAV-08</strain>
    </source>
</reference>
<dbReference type="EMBL" id="PNIK01000094">
    <property type="protein sequence ID" value="PMP65583.1"/>
    <property type="molecule type" value="Genomic_DNA"/>
</dbReference>
<comment type="subcellular location">
    <subcellularLocation>
        <location evidence="1">Membrane</location>
        <topology evidence="1">Multi-pass membrane protein</topology>
    </subcellularLocation>
</comment>
<feature type="transmembrane region" description="Helical" evidence="6">
    <location>
        <begin position="63"/>
        <end position="82"/>
    </location>
</feature>